<feature type="transmembrane region" description="Helical" evidence="2">
    <location>
        <begin position="422"/>
        <end position="440"/>
    </location>
</feature>
<dbReference type="OrthoDB" id="3424034at2"/>
<proteinExistence type="predicted"/>
<keyword evidence="4" id="KW-1185">Reference proteome</keyword>
<keyword evidence="2" id="KW-1133">Transmembrane helix</keyword>
<comment type="caution">
    <text evidence="3">The sequence shown here is derived from an EMBL/GenBank/DDBJ whole genome shotgun (WGS) entry which is preliminary data.</text>
</comment>
<organism evidence="3 4">
    <name type="scientific">Bailinhaonella thermotolerans</name>
    <dbReference type="NCBI Taxonomy" id="1070861"/>
    <lineage>
        <taxon>Bacteria</taxon>
        <taxon>Bacillati</taxon>
        <taxon>Actinomycetota</taxon>
        <taxon>Actinomycetes</taxon>
        <taxon>Streptosporangiales</taxon>
        <taxon>Streptosporangiaceae</taxon>
        <taxon>Bailinhaonella</taxon>
    </lineage>
</organism>
<evidence type="ECO:0000313" key="4">
    <source>
        <dbReference type="Proteomes" id="UP000265768"/>
    </source>
</evidence>
<reference evidence="3 4" key="1">
    <citation type="submission" date="2018-09" db="EMBL/GenBank/DDBJ databases">
        <title>YIM 75507 draft genome.</title>
        <authorList>
            <person name="Tang S."/>
            <person name="Feng Y."/>
        </authorList>
    </citation>
    <scope>NUCLEOTIDE SEQUENCE [LARGE SCALE GENOMIC DNA]</scope>
    <source>
        <strain evidence="3 4">YIM 75507</strain>
    </source>
</reference>
<feature type="compositionally biased region" description="Low complexity" evidence="1">
    <location>
        <begin position="176"/>
        <end position="186"/>
    </location>
</feature>
<gene>
    <name evidence="3" type="ORF">D5H75_09865</name>
</gene>
<dbReference type="RefSeq" id="WP_119926107.1">
    <property type="nucleotide sequence ID" value="NZ_QZEY01000003.1"/>
</dbReference>
<dbReference type="AlphaFoldDB" id="A0A3A4B4A4"/>
<feature type="compositionally biased region" description="Gly residues" evidence="1">
    <location>
        <begin position="135"/>
        <end position="153"/>
    </location>
</feature>
<feature type="region of interest" description="Disordered" evidence="1">
    <location>
        <begin position="77"/>
        <end position="308"/>
    </location>
</feature>
<keyword evidence="2" id="KW-0472">Membrane</keyword>
<name>A0A3A4B4A4_9ACTN</name>
<evidence type="ECO:0000313" key="3">
    <source>
        <dbReference type="EMBL" id="RJL33147.1"/>
    </source>
</evidence>
<feature type="transmembrane region" description="Helical" evidence="2">
    <location>
        <begin position="321"/>
        <end position="348"/>
    </location>
</feature>
<evidence type="ECO:0000256" key="2">
    <source>
        <dbReference type="SAM" id="Phobius"/>
    </source>
</evidence>
<keyword evidence="2" id="KW-0812">Transmembrane</keyword>
<sequence>MSEQADQLVLAYVSRVADAAHGMLRPHERLDFVRRLRLRIDEMRDGSDDPAVVRKVLARFGDPAALVAREADRLAAEAHGAGAGDPRTPESEFIDPRSESPTEILPAIREPPPGPAASTGEPRDGPGPGGPGPGGPGMGGTGTGGTGTGGAGGRRAARPGGSGLWKPGRKRDAGAARDGAARNGTAGNPGGRPRDGRGERDERNAQRGQQGRNGRNGRNGLDRNGRARPRLPGMGLPGTGVPGVFRKPQLGPQPPGVAESLKAARDALLNKPPPQPPPKVKREAEPGPVQPPGGIPEYVPAEDDADSPYVRREKAPRGAGVVALLAGNRLEAVALALLLAAAVCAPLALPNLAIFPVALIVWAGAAVAILFSTRWTFRDRMTGLMSPVWIYAAGVLVVWVNRGGLAAGLDGFRLAYTRAGPAMFAVGCLVAVAYLLWRLARPRPPRRTRSAG</sequence>
<feature type="compositionally biased region" description="Basic and acidic residues" evidence="1">
    <location>
        <begin position="87"/>
        <end position="100"/>
    </location>
</feature>
<dbReference type="Proteomes" id="UP000265768">
    <property type="component" value="Unassembled WGS sequence"/>
</dbReference>
<accession>A0A3A4B4A4</accession>
<feature type="compositionally biased region" description="Low complexity" evidence="1">
    <location>
        <begin position="206"/>
        <end position="219"/>
    </location>
</feature>
<evidence type="ECO:0000256" key="1">
    <source>
        <dbReference type="SAM" id="MobiDB-lite"/>
    </source>
</evidence>
<protein>
    <submittedName>
        <fullName evidence="3">Uncharacterized protein</fullName>
    </submittedName>
</protein>
<feature type="transmembrane region" description="Helical" evidence="2">
    <location>
        <begin position="384"/>
        <end position="402"/>
    </location>
</feature>
<feature type="transmembrane region" description="Helical" evidence="2">
    <location>
        <begin position="354"/>
        <end position="372"/>
    </location>
</feature>
<feature type="compositionally biased region" description="Basic and acidic residues" evidence="1">
    <location>
        <begin position="192"/>
        <end position="205"/>
    </location>
</feature>
<dbReference type="EMBL" id="QZEY01000003">
    <property type="protein sequence ID" value="RJL33147.1"/>
    <property type="molecule type" value="Genomic_DNA"/>
</dbReference>